<dbReference type="PANTHER" id="PTHR45789:SF2">
    <property type="entry name" value="FI18025P1"/>
    <property type="match status" value="1"/>
</dbReference>
<dbReference type="InterPro" id="IPR036910">
    <property type="entry name" value="HMG_box_dom_sf"/>
</dbReference>
<reference evidence="6" key="1">
    <citation type="submission" date="2015-11" db="EMBL/GenBank/DDBJ databases">
        <title>De novo transcriptome assembly of four potential Pierce s Disease insect vectors from Arizona vineyards.</title>
        <authorList>
            <person name="Tassone E.E."/>
        </authorList>
    </citation>
    <scope>NUCLEOTIDE SEQUENCE</scope>
</reference>
<evidence type="ECO:0000256" key="4">
    <source>
        <dbReference type="SAM" id="MobiDB-lite"/>
    </source>
</evidence>
<dbReference type="AlphaFoldDB" id="A0A1B6KDG6"/>
<sequence length="611" mass="69688">MTDTKPPAGGKLRPTVITLRPGASSSLKEITLIGPPRGRGRPQEITLLAPANKYLSVFEPQPCVDPLSYPIQSAGVPDSALLLNSKKIPRPPNAFMIFANDWRKQLAQQYPSDSNKSISVRLGQLWKNMNKGSKEIYYQRSRQAGQDHKQKYPGYVYNPKEARMRKALREQSRGTRSTGGAPTRWTKHALTMNQHRQPLVTPVLLSQHQHCPDSSKGMLDEQVDRDNNMLQSYPDYLDLPYNIPSNDYPLDNQSWYPSYLQPGAQSDAPYMGRASENKLSVDWSTTYNSEQGNFIRASPQSSPYSIQNHQEVNTLLLNGDRSQPEQTTPCENSCLVAEHKPIVDPTSDSNNATKDPEQQVKELLASAKVICEGSPVLNGKLDDSNSTRLPGFHQAFGSTEIGRFSQPDGFFEAAVAAENERKVSMSPLPPPPPKRGRAPRGGRKAKSRAEPEKWPDPCLPMGNATVKKDSWQDWNPGLQPGCDNAMNSLQRMNCYPYHEDQRPPVNCPHPDMYQYPQWHSEMPYYERQNCNQYYPPYYNPPQEQMRSYHDCYTPYDYPPPSWRGHPYYHPSHFPHHQNVGYYQQYSEYRHYGYQNNRWAVNREIKYSSGMV</sequence>
<feature type="DNA-binding region" description="HMG box" evidence="3">
    <location>
        <begin position="88"/>
        <end position="156"/>
    </location>
</feature>
<evidence type="ECO:0000259" key="5">
    <source>
        <dbReference type="PROSITE" id="PS50118"/>
    </source>
</evidence>
<dbReference type="GO" id="GO:0005634">
    <property type="term" value="C:nucleus"/>
    <property type="evidence" value="ECO:0007669"/>
    <property type="project" value="UniProtKB-UniRule"/>
</dbReference>
<dbReference type="Gene3D" id="1.10.30.10">
    <property type="entry name" value="High mobility group box domain"/>
    <property type="match status" value="1"/>
</dbReference>
<dbReference type="GO" id="GO:0000981">
    <property type="term" value="F:DNA-binding transcription factor activity, RNA polymerase II-specific"/>
    <property type="evidence" value="ECO:0007669"/>
    <property type="project" value="TreeGrafter"/>
</dbReference>
<dbReference type="PANTHER" id="PTHR45789">
    <property type="entry name" value="FI18025P1"/>
    <property type="match status" value="1"/>
</dbReference>
<evidence type="ECO:0000256" key="2">
    <source>
        <dbReference type="ARBA" id="ARBA00023242"/>
    </source>
</evidence>
<dbReference type="EMBL" id="GEBQ01030487">
    <property type="protein sequence ID" value="JAT09490.1"/>
    <property type="molecule type" value="Transcribed_RNA"/>
</dbReference>
<dbReference type="InterPro" id="IPR051356">
    <property type="entry name" value="SOX/SOX-like_TF"/>
</dbReference>
<gene>
    <name evidence="6" type="ORF">g.12860</name>
</gene>
<dbReference type="PROSITE" id="PS50118">
    <property type="entry name" value="HMG_BOX_2"/>
    <property type="match status" value="1"/>
</dbReference>
<proteinExistence type="predicted"/>
<dbReference type="SUPFAM" id="SSF47095">
    <property type="entry name" value="HMG-box"/>
    <property type="match status" value="1"/>
</dbReference>
<protein>
    <recommendedName>
        <fullName evidence="5">HMG box domain-containing protein</fullName>
    </recommendedName>
</protein>
<feature type="domain" description="HMG box" evidence="5">
    <location>
        <begin position="88"/>
        <end position="156"/>
    </location>
</feature>
<evidence type="ECO:0000256" key="3">
    <source>
        <dbReference type="PROSITE-ProRule" id="PRU00267"/>
    </source>
</evidence>
<feature type="region of interest" description="Disordered" evidence="4">
    <location>
        <begin position="420"/>
        <end position="460"/>
    </location>
</feature>
<name>A0A1B6KDG6_9HEMI</name>
<dbReference type="CDD" id="cd01389">
    <property type="entry name" value="HMG-box_ROX1-like"/>
    <property type="match status" value="1"/>
</dbReference>
<evidence type="ECO:0000256" key="1">
    <source>
        <dbReference type="ARBA" id="ARBA00023125"/>
    </source>
</evidence>
<evidence type="ECO:0000313" key="6">
    <source>
        <dbReference type="EMBL" id="JAT09490.1"/>
    </source>
</evidence>
<dbReference type="Pfam" id="PF00505">
    <property type="entry name" value="HMG_box"/>
    <property type="match status" value="1"/>
</dbReference>
<keyword evidence="1 3" id="KW-0238">DNA-binding</keyword>
<organism evidence="6">
    <name type="scientific">Graphocephala atropunctata</name>
    <dbReference type="NCBI Taxonomy" id="36148"/>
    <lineage>
        <taxon>Eukaryota</taxon>
        <taxon>Metazoa</taxon>
        <taxon>Ecdysozoa</taxon>
        <taxon>Arthropoda</taxon>
        <taxon>Hexapoda</taxon>
        <taxon>Insecta</taxon>
        <taxon>Pterygota</taxon>
        <taxon>Neoptera</taxon>
        <taxon>Paraneoptera</taxon>
        <taxon>Hemiptera</taxon>
        <taxon>Auchenorrhyncha</taxon>
        <taxon>Membracoidea</taxon>
        <taxon>Cicadellidae</taxon>
        <taxon>Cicadellinae</taxon>
        <taxon>Cicadellini</taxon>
        <taxon>Graphocephala</taxon>
    </lineage>
</organism>
<dbReference type="InterPro" id="IPR009071">
    <property type="entry name" value="HMG_box_dom"/>
</dbReference>
<feature type="compositionally biased region" description="Basic residues" evidence="4">
    <location>
        <begin position="434"/>
        <end position="446"/>
    </location>
</feature>
<dbReference type="SMART" id="SM00398">
    <property type="entry name" value="HMG"/>
    <property type="match status" value="1"/>
</dbReference>
<accession>A0A1B6KDG6</accession>
<keyword evidence="2 3" id="KW-0539">Nucleus</keyword>
<dbReference type="GO" id="GO:0000978">
    <property type="term" value="F:RNA polymerase II cis-regulatory region sequence-specific DNA binding"/>
    <property type="evidence" value="ECO:0007669"/>
    <property type="project" value="TreeGrafter"/>
</dbReference>